<comment type="similarity">
    <text evidence="1">Belongs to the AB hydrolase superfamily.</text>
</comment>
<protein>
    <submittedName>
        <fullName evidence="3">Serine hydrolase protein</fullName>
    </submittedName>
</protein>
<dbReference type="GO" id="GO:0016787">
    <property type="term" value="F:hydrolase activity"/>
    <property type="evidence" value="ECO:0007669"/>
    <property type="project" value="UniProtKB-KW"/>
</dbReference>
<evidence type="ECO:0000313" key="3">
    <source>
        <dbReference type="EMBL" id="OWR51198.1"/>
    </source>
</evidence>
<dbReference type="EMBL" id="AGBW02009275">
    <property type="protein sequence ID" value="OWR51198.1"/>
    <property type="molecule type" value="Genomic_DNA"/>
</dbReference>
<dbReference type="Pfam" id="PF00561">
    <property type="entry name" value="Abhydrolase_1"/>
    <property type="match status" value="1"/>
</dbReference>
<dbReference type="PANTHER" id="PTHR43798">
    <property type="entry name" value="MONOACYLGLYCEROL LIPASE"/>
    <property type="match status" value="1"/>
</dbReference>
<organism evidence="3 4">
    <name type="scientific">Danaus plexippus plexippus</name>
    <dbReference type="NCBI Taxonomy" id="278856"/>
    <lineage>
        <taxon>Eukaryota</taxon>
        <taxon>Metazoa</taxon>
        <taxon>Ecdysozoa</taxon>
        <taxon>Arthropoda</taxon>
        <taxon>Hexapoda</taxon>
        <taxon>Insecta</taxon>
        <taxon>Pterygota</taxon>
        <taxon>Neoptera</taxon>
        <taxon>Endopterygota</taxon>
        <taxon>Lepidoptera</taxon>
        <taxon>Glossata</taxon>
        <taxon>Ditrysia</taxon>
        <taxon>Papilionoidea</taxon>
        <taxon>Nymphalidae</taxon>
        <taxon>Danainae</taxon>
        <taxon>Danaini</taxon>
        <taxon>Danaina</taxon>
        <taxon>Danaus</taxon>
        <taxon>Danaus</taxon>
    </lineage>
</organism>
<dbReference type="OrthoDB" id="6431331at2759"/>
<dbReference type="InterPro" id="IPR050266">
    <property type="entry name" value="AB_hydrolase_sf"/>
</dbReference>
<evidence type="ECO:0000313" key="4">
    <source>
        <dbReference type="Proteomes" id="UP000007151"/>
    </source>
</evidence>
<proteinExistence type="inferred from homology"/>
<dbReference type="eggNOG" id="KOG1454">
    <property type="taxonomic scope" value="Eukaryota"/>
</dbReference>
<name>A0A212FBV3_DANPL</name>
<dbReference type="Gene3D" id="3.40.50.1820">
    <property type="entry name" value="alpha/beta hydrolase"/>
    <property type="match status" value="1"/>
</dbReference>
<dbReference type="InterPro" id="IPR029058">
    <property type="entry name" value="AB_hydrolase_fold"/>
</dbReference>
<dbReference type="Proteomes" id="UP000007151">
    <property type="component" value="Unassembled WGS sequence"/>
</dbReference>
<keyword evidence="2 3" id="KW-0378">Hydrolase</keyword>
<dbReference type="PANTHER" id="PTHR43798:SF14">
    <property type="entry name" value="SERINE HYDROLASE-LIKE PROTEIN DDB_G0286239"/>
    <property type="match status" value="1"/>
</dbReference>
<keyword evidence="4" id="KW-1185">Reference proteome</keyword>
<evidence type="ECO:0000256" key="1">
    <source>
        <dbReference type="ARBA" id="ARBA00008645"/>
    </source>
</evidence>
<evidence type="ECO:0000256" key="2">
    <source>
        <dbReference type="ARBA" id="ARBA00022801"/>
    </source>
</evidence>
<accession>A0A212FBV3</accession>
<dbReference type="GO" id="GO:0016020">
    <property type="term" value="C:membrane"/>
    <property type="evidence" value="ECO:0007669"/>
    <property type="project" value="TreeGrafter"/>
</dbReference>
<gene>
    <name evidence="3" type="ORF">KGM_211524</name>
</gene>
<dbReference type="KEGG" id="dpl:KGM_211524"/>
<dbReference type="AlphaFoldDB" id="A0A212FBV3"/>
<comment type="caution">
    <text evidence="3">The sequence shown here is derived from an EMBL/GenBank/DDBJ whole genome shotgun (WGS) entry which is preliminary data.</text>
</comment>
<sequence length="307" mass="35714">MKSLRESEREITISAPWGKIAGITWGNPENPPVLLCPGRIDPCCLFRYLVMRLPSNFFYVAVDLPGNGLSDHLPVGIRFSVWDLVPTVSRVADHYQWNKFIYIGHSLGTAVGKHYLMAYPERLTRVVELDPVPAYHTVFPEEMKDWYHEVYGKHYEERQYRKHAGSKATAPRYTYDQIKTLLMKAQDFSEAVVEEIITRHVVPAGDNLYRFTYDQRMKSLFKLPYLPEQLKAMYTSHRTPLLTIFSSSSVDKGDFSRVPFVFDEEQWPHRNYKYMIVEGSHEAYAQQPQCMSDDISKFLLNDLKSKL</sequence>
<reference evidence="3 4" key="1">
    <citation type="journal article" date="2011" name="Cell">
        <title>The monarch butterfly genome yields insights into long-distance migration.</title>
        <authorList>
            <person name="Zhan S."/>
            <person name="Merlin C."/>
            <person name="Boore J.L."/>
            <person name="Reppert S.M."/>
        </authorList>
    </citation>
    <scope>NUCLEOTIDE SEQUENCE [LARGE SCALE GENOMIC DNA]</scope>
    <source>
        <strain evidence="3">F-2</strain>
    </source>
</reference>
<dbReference type="SUPFAM" id="SSF53474">
    <property type="entry name" value="alpha/beta-Hydrolases"/>
    <property type="match status" value="1"/>
</dbReference>
<dbReference type="InterPro" id="IPR000073">
    <property type="entry name" value="AB_hydrolase_1"/>
</dbReference>